<sequence length="148" mass="17519">MLNPELPKLYESTCLNLSHFKEFMKELRRIDDNIILRMNKTDTHSDGACAEFFTNLSRAYTQRDKAIDYCLGVVDKKLENQQEALSKNPNDYDAQNSLYYQETKRRWIYNERTVEDIVRARSLKVFKDKCRHYADTHTIEALQKPSDS</sequence>
<comment type="similarity">
    <text evidence="1">Belongs to the MIX23 family.</text>
</comment>
<dbReference type="PANTHER" id="PTHR31905">
    <property type="entry name" value="COILED-COIL DOMAIN-CONTAINING PROTEIN 58"/>
    <property type="match status" value="1"/>
</dbReference>
<dbReference type="EMBL" id="ML002269">
    <property type="protein sequence ID" value="RKP39462.1"/>
    <property type="molecule type" value="Genomic_DNA"/>
</dbReference>
<dbReference type="OrthoDB" id="5593818at2759"/>
<dbReference type="STRING" id="215637.A0A4Q0A2A5"/>
<evidence type="ECO:0000313" key="3">
    <source>
        <dbReference type="Proteomes" id="UP000268162"/>
    </source>
</evidence>
<accession>A0A4Q0A2A5</accession>
<protein>
    <submittedName>
        <fullName evidence="2">Caffeine-induced death protein 2</fullName>
    </submittedName>
</protein>
<reference evidence="3" key="1">
    <citation type="journal article" date="2018" name="Nat. Microbiol.">
        <title>Leveraging single-cell genomics to expand the fungal tree of life.</title>
        <authorList>
            <person name="Ahrendt S.R."/>
            <person name="Quandt C.A."/>
            <person name="Ciobanu D."/>
            <person name="Clum A."/>
            <person name="Salamov A."/>
            <person name="Andreopoulos B."/>
            <person name="Cheng J.F."/>
            <person name="Woyke T."/>
            <person name="Pelin A."/>
            <person name="Henrissat B."/>
            <person name="Reynolds N.K."/>
            <person name="Benny G.L."/>
            <person name="Smith M.E."/>
            <person name="James T.Y."/>
            <person name="Grigoriev I.V."/>
        </authorList>
    </citation>
    <scope>NUCLEOTIDE SEQUENCE [LARGE SCALE GENOMIC DNA]</scope>
    <source>
        <strain evidence="3">RSA 468</strain>
    </source>
</reference>
<dbReference type="Pfam" id="PF09774">
    <property type="entry name" value="MIX23"/>
    <property type="match status" value="1"/>
</dbReference>
<dbReference type="PANTHER" id="PTHR31905:SF2">
    <property type="entry name" value="PROTEIN MIX23"/>
    <property type="match status" value="1"/>
</dbReference>
<proteinExistence type="inferred from homology"/>
<dbReference type="InterPro" id="IPR019171">
    <property type="entry name" value="MIX23"/>
</dbReference>
<dbReference type="Proteomes" id="UP000268162">
    <property type="component" value="Unassembled WGS sequence"/>
</dbReference>
<dbReference type="GO" id="GO:0005758">
    <property type="term" value="C:mitochondrial intermembrane space"/>
    <property type="evidence" value="ECO:0007669"/>
    <property type="project" value="InterPro"/>
</dbReference>
<name>A0A4Q0A2A5_9FUNG</name>
<evidence type="ECO:0000256" key="1">
    <source>
        <dbReference type="ARBA" id="ARBA00024204"/>
    </source>
</evidence>
<evidence type="ECO:0000313" key="2">
    <source>
        <dbReference type="EMBL" id="RKP39462.1"/>
    </source>
</evidence>
<keyword evidence="3" id="KW-1185">Reference proteome</keyword>
<dbReference type="AlphaFoldDB" id="A0A4Q0A2A5"/>
<gene>
    <name evidence="2" type="ORF">BJ085DRAFT_30258</name>
</gene>
<organism evidence="2 3">
    <name type="scientific">Dimargaris cristalligena</name>
    <dbReference type="NCBI Taxonomy" id="215637"/>
    <lineage>
        <taxon>Eukaryota</taxon>
        <taxon>Fungi</taxon>
        <taxon>Fungi incertae sedis</taxon>
        <taxon>Zoopagomycota</taxon>
        <taxon>Kickxellomycotina</taxon>
        <taxon>Dimargaritomycetes</taxon>
        <taxon>Dimargaritales</taxon>
        <taxon>Dimargaritaceae</taxon>
        <taxon>Dimargaris</taxon>
    </lineage>
</organism>